<dbReference type="Proteomes" id="UP001174210">
    <property type="component" value="Unassembled WGS sequence"/>
</dbReference>
<dbReference type="InterPro" id="IPR009459">
    <property type="entry name" value="MucBP_dom"/>
</dbReference>
<keyword evidence="1" id="KW-0677">Repeat</keyword>
<comment type="caution">
    <text evidence="4">The sequence shown here is derived from an EMBL/GenBank/DDBJ whole genome shotgun (WGS) entry which is preliminary data.</text>
</comment>
<organism evidence="4 5">
    <name type="scientific">Leifsonia virtsii</name>
    <dbReference type="NCBI Taxonomy" id="3035915"/>
    <lineage>
        <taxon>Bacteria</taxon>
        <taxon>Bacillati</taxon>
        <taxon>Actinomycetota</taxon>
        <taxon>Actinomycetes</taxon>
        <taxon>Micrococcales</taxon>
        <taxon>Microbacteriaceae</taxon>
        <taxon>Leifsonia</taxon>
    </lineage>
</organism>
<accession>A0ABT8J146</accession>
<sequence length="557" mass="59109">MHFRRTLSVLTAGTIAAAGLTLTTPAAAPAQAETVSPDTITAMAVDEAKKQGDAQDYSLPLQKPVRKILFLGLTDVTTGDGVRHTLSADYRTWAKNIMGQFESLTESTGMVDVVPTLKFDDGPVKLGAGDNKVHEWGIADALNRASGMAEYDAIMPFYNENAGGATFPGYYDDRYSRGAGYSFWSLLNAGDASKFPGLSQPVEYSTDIALHEFSHQLEFNNLGYAYPAVHDSEKYPGLTCQPDTRCSRFYLASYSGEVPSAGKHIGFFPKMWATSPRFLHRPAMATVHYQDDLGRTIAPDANLYGPGGDAYSLPAPPAIDGYGTPKLASGSAPASGTFTTGTRIDITYVYTGKPAALVTVRHLKSDGTRLARDVTIAGTVGAPYDARPVAVNGWHPQSTPANATGTFGTSAVTVAYVYEKDSAPVTVRHVDVNGVPLAPDTTLTGAFGAAYTATPVTLDGWEVKRTPGNATGVFRAGPITVTFVYKRNPAPAAPVTVRHVDRDGRAIAPDATLTGTVGAAYTATPVTVDGWRVKRTPANATGAFRAGPITVTFVYTR</sequence>
<evidence type="ECO:0000313" key="4">
    <source>
        <dbReference type="EMBL" id="MDN4598804.1"/>
    </source>
</evidence>
<evidence type="ECO:0000313" key="5">
    <source>
        <dbReference type="Proteomes" id="UP001174210"/>
    </source>
</evidence>
<feature type="chain" id="PRO_5046234233" evidence="2">
    <location>
        <begin position="33"/>
        <end position="557"/>
    </location>
</feature>
<dbReference type="Gene3D" id="3.10.20.320">
    <property type="entry name" value="Putative peptidoglycan bound protein (lpxtg motif)"/>
    <property type="match status" value="4"/>
</dbReference>
<proteinExistence type="predicted"/>
<feature type="domain" description="MucBP" evidence="3">
    <location>
        <begin position="494"/>
        <end position="556"/>
    </location>
</feature>
<dbReference type="EMBL" id="JAROCB010000004">
    <property type="protein sequence ID" value="MDN4598804.1"/>
    <property type="molecule type" value="Genomic_DNA"/>
</dbReference>
<evidence type="ECO:0000256" key="1">
    <source>
        <dbReference type="ARBA" id="ARBA00022737"/>
    </source>
</evidence>
<feature type="domain" description="MucBP" evidence="3">
    <location>
        <begin position="358"/>
        <end position="419"/>
    </location>
</feature>
<gene>
    <name evidence="4" type="ORF">P5G59_16745</name>
</gene>
<name>A0ABT8J146_9MICO</name>
<protein>
    <submittedName>
        <fullName evidence="4">MucBP domain-containing protein</fullName>
    </submittedName>
</protein>
<feature type="domain" description="MucBP" evidence="3">
    <location>
        <begin position="286"/>
        <end position="351"/>
    </location>
</feature>
<evidence type="ECO:0000256" key="2">
    <source>
        <dbReference type="SAM" id="SignalP"/>
    </source>
</evidence>
<reference evidence="4" key="1">
    <citation type="submission" date="2023-03" db="EMBL/GenBank/DDBJ databases">
        <title>MT1 and MT2 Draft Genomes of Novel Species.</title>
        <authorList>
            <person name="Venkateswaran K."/>
        </authorList>
    </citation>
    <scope>NUCLEOTIDE SEQUENCE</scope>
    <source>
        <strain evidence="4">F6_8S_P_1A</strain>
    </source>
</reference>
<keyword evidence="5" id="KW-1185">Reference proteome</keyword>
<evidence type="ECO:0000259" key="3">
    <source>
        <dbReference type="Pfam" id="PF06458"/>
    </source>
</evidence>
<dbReference type="RefSeq" id="WP_301220136.1">
    <property type="nucleotide sequence ID" value="NZ_JAROCB010000004.1"/>
</dbReference>
<dbReference type="Pfam" id="PF06458">
    <property type="entry name" value="MucBP"/>
    <property type="match status" value="4"/>
</dbReference>
<feature type="domain" description="MucBP" evidence="3">
    <location>
        <begin position="424"/>
        <end position="486"/>
    </location>
</feature>
<feature type="signal peptide" evidence="2">
    <location>
        <begin position="1"/>
        <end position="32"/>
    </location>
</feature>
<keyword evidence="2" id="KW-0732">Signal</keyword>